<keyword evidence="3" id="KW-0378">Hydrolase</keyword>
<dbReference type="InterPro" id="IPR052892">
    <property type="entry name" value="NA-targeting_endonuclease"/>
</dbReference>
<evidence type="ECO:0000259" key="2">
    <source>
        <dbReference type="SMART" id="SM00507"/>
    </source>
</evidence>
<comment type="caution">
    <text evidence="3">The sequence shown here is derived from an EMBL/GenBank/DDBJ whole genome shotgun (WGS) entry which is preliminary data.</text>
</comment>
<reference evidence="3" key="1">
    <citation type="submission" date="2023-06" db="EMBL/GenBank/DDBJ databases">
        <title>Uncultivated large filamentous bacteria from sulfidic sediments reveal new species and different genomic features in energy metabolism and defense.</title>
        <authorList>
            <person name="Fonseca A."/>
        </authorList>
    </citation>
    <scope>NUCLEOTIDE SEQUENCE</scope>
    <source>
        <strain evidence="3">HSG4</strain>
    </source>
</reference>
<organism evidence="3 4">
    <name type="scientific">Candidatus Marithioploca araucensis</name>
    <dbReference type="NCBI Taxonomy" id="70273"/>
    <lineage>
        <taxon>Bacteria</taxon>
        <taxon>Pseudomonadati</taxon>
        <taxon>Pseudomonadota</taxon>
        <taxon>Gammaproteobacteria</taxon>
        <taxon>Thiotrichales</taxon>
        <taxon>Thiotrichaceae</taxon>
        <taxon>Candidatus Marithioploca</taxon>
    </lineage>
</organism>
<dbReference type="Proteomes" id="UP001171945">
    <property type="component" value="Unassembled WGS sequence"/>
</dbReference>
<evidence type="ECO:0000313" key="4">
    <source>
        <dbReference type="Proteomes" id="UP001171945"/>
    </source>
</evidence>
<dbReference type="EMBL" id="JAUCGM010000689">
    <property type="protein sequence ID" value="MDM8563518.1"/>
    <property type="molecule type" value="Genomic_DNA"/>
</dbReference>
<dbReference type="GO" id="GO:0004519">
    <property type="term" value="F:endonuclease activity"/>
    <property type="evidence" value="ECO:0007669"/>
    <property type="project" value="UniProtKB-KW"/>
</dbReference>
<keyword evidence="3" id="KW-0540">Nuclease</keyword>
<evidence type="ECO:0000256" key="1">
    <source>
        <dbReference type="SAM" id="MobiDB-lite"/>
    </source>
</evidence>
<accession>A0ABT7VVB6</accession>
<feature type="compositionally biased region" description="Basic residues" evidence="1">
    <location>
        <begin position="104"/>
        <end position="115"/>
    </location>
</feature>
<feature type="domain" description="HNH nuclease" evidence="2">
    <location>
        <begin position="2"/>
        <end position="55"/>
    </location>
</feature>
<keyword evidence="4" id="KW-1185">Reference proteome</keyword>
<name>A0ABT7VVB6_9GAMM</name>
<sequence length="122" mass="13699">MKKRNALLFNQGGKCFYCDAILELHEATIDHVIPQSKGGTNDLDNLVVCCQYANQAFKDYSPKQKMAVIKQLDLFSCQKIFPRDEPTEVENVSQIGETTEKPAKNPKKKPAKNPKKTSPDIS</sequence>
<keyword evidence="3" id="KW-0255">Endonuclease</keyword>
<dbReference type="Gene3D" id="1.10.30.50">
    <property type="match status" value="1"/>
</dbReference>
<dbReference type="PANTHER" id="PTHR33877">
    <property type="entry name" value="SLL1193 PROTEIN"/>
    <property type="match status" value="1"/>
</dbReference>
<dbReference type="InterPro" id="IPR003615">
    <property type="entry name" value="HNH_nuc"/>
</dbReference>
<dbReference type="SMART" id="SM00507">
    <property type="entry name" value="HNHc"/>
    <property type="match status" value="1"/>
</dbReference>
<dbReference type="CDD" id="cd00085">
    <property type="entry name" value="HNHc"/>
    <property type="match status" value="1"/>
</dbReference>
<dbReference type="PANTHER" id="PTHR33877:SF2">
    <property type="entry name" value="OS07G0170200 PROTEIN"/>
    <property type="match status" value="1"/>
</dbReference>
<protein>
    <submittedName>
        <fullName evidence="3">HNH endonuclease</fullName>
    </submittedName>
</protein>
<feature type="region of interest" description="Disordered" evidence="1">
    <location>
        <begin position="87"/>
        <end position="122"/>
    </location>
</feature>
<dbReference type="InterPro" id="IPR029471">
    <property type="entry name" value="HNH_5"/>
</dbReference>
<gene>
    <name evidence="3" type="ORF">QUF54_09210</name>
</gene>
<evidence type="ECO:0000313" key="3">
    <source>
        <dbReference type="EMBL" id="MDM8563518.1"/>
    </source>
</evidence>
<feature type="non-terminal residue" evidence="3">
    <location>
        <position position="122"/>
    </location>
</feature>
<dbReference type="Pfam" id="PF14279">
    <property type="entry name" value="HNH_5"/>
    <property type="match status" value="1"/>
</dbReference>
<proteinExistence type="predicted"/>